<evidence type="ECO:0000313" key="2">
    <source>
        <dbReference type="EMBL" id="KAF1748079.1"/>
    </source>
</evidence>
<comment type="caution">
    <text evidence="2">The sequence shown here is derived from an EMBL/GenBank/DDBJ whole genome shotgun (WGS) entry which is preliminary data.</text>
</comment>
<dbReference type="RefSeq" id="XP_003118000.2">
    <property type="nucleotide sequence ID" value="XM_003117952.2"/>
</dbReference>
<reference evidence="2 3" key="1">
    <citation type="submission" date="2019-12" db="EMBL/GenBank/DDBJ databases">
        <title>Chromosome-level assembly of the Caenorhabditis remanei genome.</title>
        <authorList>
            <person name="Teterina A.A."/>
            <person name="Willis J.H."/>
            <person name="Phillips P.C."/>
        </authorList>
    </citation>
    <scope>NUCLEOTIDE SEQUENCE [LARGE SCALE GENOMIC DNA]</scope>
    <source>
        <strain evidence="2 3">PX506</strain>
        <tissue evidence="2">Whole organism</tissue>
    </source>
</reference>
<evidence type="ECO:0000256" key="1">
    <source>
        <dbReference type="SAM" id="SignalP"/>
    </source>
</evidence>
<dbReference type="KEGG" id="crq:GCK72_024546"/>
<dbReference type="AlphaFoldDB" id="A0A6A5G0J0"/>
<sequence>MNTIHLLLGILLITVEAMNSTTPEPLGPKVKRFFQIEGKIYCNETSMRYLVTILRKGPQFSIPISELEPVDAVDTYIYVAIAKDFPKNSTTYDLQIKILHNCNEKRHVMEFKDDIGSFLPVERWTKIRHNIDLTVPEKEVGPSNLTMMWENRPF</sequence>
<dbReference type="Proteomes" id="UP000483820">
    <property type="component" value="Chromosome X"/>
</dbReference>
<feature type="chain" id="PRO_5025545585" evidence="1">
    <location>
        <begin position="18"/>
        <end position="154"/>
    </location>
</feature>
<name>A0A6A5G0J0_CAERE</name>
<accession>A0A6A5G0J0</accession>
<keyword evidence="1" id="KW-0732">Signal</keyword>
<evidence type="ECO:0000313" key="3">
    <source>
        <dbReference type="Proteomes" id="UP000483820"/>
    </source>
</evidence>
<dbReference type="CTD" id="9822087"/>
<dbReference type="EMBL" id="WUAV01000006">
    <property type="protein sequence ID" value="KAF1748079.1"/>
    <property type="molecule type" value="Genomic_DNA"/>
</dbReference>
<feature type="signal peptide" evidence="1">
    <location>
        <begin position="1"/>
        <end position="17"/>
    </location>
</feature>
<gene>
    <name evidence="2" type="ORF">GCK72_024546</name>
</gene>
<organism evidence="2 3">
    <name type="scientific">Caenorhabditis remanei</name>
    <name type="common">Caenorhabditis vulgaris</name>
    <dbReference type="NCBI Taxonomy" id="31234"/>
    <lineage>
        <taxon>Eukaryota</taxon>
        <taxon>Metazoa</taxon>
        <taxon>Ecdysozoa</taxon>
        <taxon>Nematoda</taxon>
        <taxon>Chromadorea</taxon>
        <taxon>Rhabditida</taxon>
        <taxon>Rhabditina</taxon>
        <taxon>Rhabditomorpha</taxon>
        <taxon>Rhabditoidea</taxon>
        <taxon>Rhabditidae</taxon>
        <taxon>Peloderinae</taxon>
        <taxon>Caenorhabditis</taxon>
    </lineage>
</organism>
<proteinExistence type="predicted"/>
<protein>
    <submittedName>
        <fullName evidence="2">Uncharacterized protein</fullName>
    </submittedName>
</protein>
<dbReference type="GeneID" id="9822087"/>